<sequence length="130" mass="13976">MATTVDTSGRCNCGSITVTLAKEPTQTVMCHCFNCRRAGGPASINYVLADEEITVNDAQGTLKTYADHDTASGNVCMVSIPIEAFVVTAEARFTPVAVGAPGKKFLKTSLFENVSTNKFDFFAQRLITWA</sequence>
<comment type="caution">
    <text evidence="1">The sequence shown here is derived from an EMBL/GenBank/DDBJ whole genome shotgun (WGS) entry which is preliminary data.</text>
</comment>
<protein>
    <submittedName>
        <fullName evidence="1">Uncharacterized protein</fullName>
    </submittedName>
</protein>
<keyword evidence="2" id="KW-1185">Reference proteome</keyword>
<name>A0ACC4DTE5_PURLI</name>
<evidence type="ECO:0000313" key="1">
    <source>
        <dbReference type="EMBL" id="KAL3959154.1"/>
    </source>
</evidence>
<evidence type="ECO:0000313" key="2">
    <source>
        <dbReference type="Proteomes" id="UP001638806"/>
    </source>
</evidence>
<dbReference type="Proteomes" id="UP001638806">
    <property type="component" value="Unassembled WGS sequence"/>
</dbReference>
<accession>A0ACC4DTE5</accession>
<dbReference type="EMBL" id="JBGNUJ010000006">
    <property type="protein sequence ID" value="KAL3959154.1"/>
    <property type="molecule type" value="Genomic_DNA"/>
</dbReference>
<organism evidence="1 2">
    <name type="scientific">Purpureocillium lilacinum</name>
    <name type="common">Paecilomyces lilacinus</name>
    <dbReference type="NCBI Taxonomy" id="33203"/>
    <lineage>
        <taxon>Eukaryota</taxon>
        <taxon>Fungi</taxon>
        <taxon>Dikarya</taxon>
        <taxon>Ascomycota</taxon>
        <taxon>Pezizomycotina</taxon>
        <taxon>Sordariomycetes</taxon>
        <taxon>Hypocreomycetidae</taxon>
        <taxon>Hypocreales</taxon>
        <taxon>Ophiocordycipitaceae</taxon>
        <taxon>Purpureocillium</taxon>
    </lineage>
</organism>
<proteinExistence type="predicted"/>
<reference evidence="1" key="1">
    <citation type="submission" date="2024-12" db="EMBL/GenBank/DDBJ databases">
        <title>Comparative genomics and development of molecular markers within Purpureocillium lilacinum and among Purpureocillium species.</title>
        <authorList>
            <person name="Yeh Z.-Y."/>
            <person name="Ni N.-T."/>
            <person name="Lo P.-H."/>
            <person name="Mushyakhwo K."/>
            <person name="Lin C.-F."/>
            <person name="Nai Y.-S."/>
        </authorList>
    </citation>
    <scope>NUCLEOTIDE SEQUENCE</scope>
    <source>
        <strain evidence="1">NCHU-NPUST-175</strain>
    </source>
</reference>
<gene>
    <name evidence="1" type="ORF">ACCO45_007316</name>
</gene>